<dbReference type="CDD" id="cd02120">
    <property type="entry name" value="PA_subtilisin_like"/>
    <property type="match status" value="1"/>
</dbReference>
<dbReference type="InterPro" id="IPR037045">
    <property type="entry name" value="S8pro/Inhibitor_I9_sf"/>
</dbReference>
<dbReference type="InterPro" id="IPR045051">
    <property type="entry name" value="SBT"/>
</dbReference>
<dbReference type="PRINTS" id="PR00723">
    <property type="entry name" value="SUBTILISIN"/>
</dbReference>
<dbReference type="InterPro" id="IPR015500">
    <property type="entry name" value="Peptidase_S8_subtilisin-rel"/>
</dbReference>
<comment type="similarity">
    <text evidence="2 8">Belongs to the peptidase S8 family.</text>
</comment>
<dbReference type="GO" id="GO:0006508">
    <property type="term" value="P:proteolysis"/>
    <property type="evidence" value="ECO:0007669"/>
    <property type="project" value="UniProtKB-KW"/>
</dbReference>
<comment type="subcellular location">
    <subcellularLocation>
        <location evidence="1">Secreted</location>
    </subcellularLocation>
</comment>
<dbReference type="GO" id="GO:0005576">
    <property type="term" value="C:extracellular region"/>
    <property type="evidence" value="ECO:0007669"/>
    <property type="project" value="UniProtKB-SubCell"/>
</dbReference>
<dbReference type="Gene3D" id="3.30.70.80">
    <property type="entry name" value="Peptidase S8 propeptide/proteinase inhibitor I9"/>
    <property type="match status" value="1"/>
</dbReference>
<dbReference type="PANTHER" id="PTHR10795">
    <property type="entry name" value="PROPROTEIN CONVERTASE SUBTILISIN/KEXIN"/>
    <property type="match status" value="1"/>
</dbReference>
<keyword evidence="15" id="KW-1185">Reference proteome</keyword>
<evidence type="ECO:0000256" key="8">
    <source>
        <dbReference type="PROSITE-ProRule" id="PRU01240"/>
    </source>
</evidence>
<dbReference type="Pfam" id="PF00082">
    <property type="entry name" value="Peptidase_S8"/>
    <property type="match status" value="1"/>
</dbReference>
<evidence type="ECO:0000259" key="11">
    <source>
        <dbReference type="Pfam" id="PF02225"/>
    </source>
</evidence>
<evidence type="ECO:0000256" key="2">
    <source>
        <dbReference type="ARBA" id="ARBA00011073"/>
    </source>
</evidence>
<dbReference type="GO" id="GO:0009610">
    <property type="term" value="P:response to symbiotic fungus"/>
    <property type="evidence" value="ECO:0007669"/>
    <property type="project" value="UniProtKB-ARBA"/>
</dbReference>
<evidence type="ECO:0000256" key="1">
    <source>
        <dbReference type="ARBA" id="ARBA00004613"/>
    </source>
</evidence>
<keyword evidence="5" id="KW-0378">Hydrolase</keyword>
<feature type="domain" description="Inhibitor I9" evidence="12">
    <location>
        <begin position="55"/>
        <end position="118"/>
    </location>
</feature>
<dbReference type="Pfam" id="PF05922">
    <property type="entry name" value="Inhibitor_I9"/>
    <property type="match status" value="1"/>
</dbReference>
<comment type="caution">
    <text evidence="8">Lacks conserved residue(s) required for the propagation of feature annotation.</text>
</comment>
<gene>
    <name evidence="14" type="ORF">TIFTF001_003684</name>
</gene>
<comment type="caution">
    <text evidence="14">The sequence shown here is derived from an EMBL/GenBank/DDBJ whole genome shotgun (WGS) entry which is preliminary data.</text>
</comment>
<evidence type="ECO:0000313" key="14">
    <source>
        <dbReference type="EMBL" id="GMN32444.1"/>
    </source>
</evidence>
<evidence type="ECO:0000259" key="13">
    <source>
        <dbReference type="Pfam" id="PF17766"/>
    </source>
</evidence>
<protein>
    <submittedName>
        <fullName evidence="14">Uncharacterized protein</fullName>
    </submittedName>
</protein>
<name>A0AA87Z8W2_FICCA</name>
<dbReference type="Gene3D" id="3.40.50.200">
    <property type="entry name" value="Peptidase S8/S53 domain"/>
    <property type="match status" value="3"/>
</dbReference>
<dbReference type="Pfam" id="PF02225">
    <property type="entry name" value="PA"/>
    <property type="match status" value="1"/>
</dbReference>
<dbReference type="InterPro" id="IPR010259">
    <property type="entry name" value="S8pro/Inhibitor_I9"/>
</dbReference>
<proteinExistence type="inferred from homology"/>
<dbReference type="PROSITE" id="PS00136">
    <property type="entry name" value="SUBTILASE_ASP"/>
    <property type="match status" value="1"/>
</dbReference>
<evidence type="ECO:0000256" key="6">
    <source>
        <dbReference type="ARBA" id="ARBA00022825"/>
    </source>
</evidence>
<dbReference type="InterPro" id="IPR003137">
    <property type="entry name" value="PA_domain"/>
</dbReference>
<feature type="active site" description="Charge relay system" evidence="7">
    <location>
        <position position="151"/>
    </location>
</feature>
<reference evidence="14" key="1">
    <citation type="submission" date="2023-07" db="EMBL/GenBank/DDBJ databases">
        <title>draft genome sequence of fig (Ficus carica).</title>
        <authorList>
            <person name="Takahashi T."/>
            <person name="Nishimura K."/>
        </authorList>
    </citation>
    <scope>NUCLEOTIDE SEQUENCE</scope>
</reference>
<keyword evidence="6" id="KW-0720">Serine protease</keyword>
<feature type="domain" description="Peptidase S8/S53" evidence="10">
    <location>
        <begin position="142"/>
        <end position="512"/>
    </location>
</feature>
<organism evidence="14 15">
    <name type="scientific">Ficus carica</name>
    <name type="common">Common fig</name>
    <dbReference type="NCBI Taxonomy" id="3494"/>
    <lineage>
        <taxon>Eukaryota</taxon>
        <taxon>Viridiplantae</taxon>
        <taxon>Streptophyta</taxon>
        <taxon>Embryophyta</taxon>
        <taxon>Tracheophyta</taxon>
        <taxon>Spermatophyta</taxon>
        <taxon>Magnoliopsida</taxon>
        <taxon>eudicotyledons</taxon>
        <taxon>Gunneridae</taxon>
        <taxon>Pentapetalae</taxon>
        <taxon>rosids</taxon>
        <taxon>fabids</taxon>
        <taxon>Rosales</taxon>
        <taxon>Moraceae</taxon>
        <taxon>Ficeae</taxon>
        <taxon>Ficus</taxon>
    </lineage>
</organism>
<evidence type="ECO:0000256" key="3">
    <source>
        <dbReference type="ARBA" id="ARBA00022670"/>
    </source>
</evidence>
<dbReference type="InterPro" id="IPR036852">
    <property type="entry name" value="Peptidase_S8/S53_dom_sf"/>
</dbReference>
<dbReference type="InterPro" id="IPR000209">
    <property type="entry name" value="Peptidase_S8/S53_dom"/>
</dbReference>
<evidence type="ECO:0000256" key="5">
    <source>
        <dbReference type="ARBA" id="ARBA00022801"/>
    </source>
</evidence>
<feature type="active site" description="Charge relay system" evidence="7">
    <location>
        <position position="476"/>
    </location>
</feature>
<dbReference type="AlphaFoldDB" id="A0AA87Z8W2"/>
<dbReference type="Pfam" id="PF17766">
    <property type="entry name" value="fn3_6"/>
    <property type="match status" value="1"/>
</dbReference>
<feature type="signal peptide" evidence="9">
    <location>
        <begin position="1"/>
        <end position="25"/>
    </location>
</feature>
<dbReference type="EMBL" id="BTGU01000003">
    <property type="protein sequence ID" value="GMN32444.1"/>
    <property type="molecule type" value="Genomic_DNA"/>
</dbReference>
<evidence type="ECO:0000259" key="12">
    <source>
        <dbReference type="Pfam" id="PF05922"/>
    </source>
</evidence>
<feature type="domain" description="Subtilisin-like protease fibronectin type-III" evidence="13">
    <location>
        <begin position="562"/>
        <end position="633"/>
    </location>
</feature>
<dbReference type="SUPFAM" id="SSF52743">
    <property type="entry name" value="Subtilisin-like"/>
    <property type="match status" value="1"/>
</dbReference>
<keyword evidence="4 9" id="KW-0732">Signal</keyword>
<dbReference type="Gene3D" id="3.50.30.30">
    <property type="match status" value="2"/>
</dbReference>
<evidence type="ECO:0000313" key="15">
    <source>
        <dbReference type="Proteomes" id="UP001187192"/>
    </source>
</evidence>
<evidence type="ECO:0000256" key="4">
    <source>
        <dbReference type="ARBA" id="ARBA00022729"/>
    </source>
</evidence>
<dbReference type="PROSITE" id="PS51892">
    <property type="entry name" value="SUBTILASE"/>
    <property type="match status" value="1"/>
</dbReference>
<sequence>MEKISTKILVFALFVLLFCVFPTQGNNVTESQEEIPNMENSLETYILYLPSTRLRALHRWYYSFLTMTMARARQELRMVYMYQKVFTGFAARLTEKEAKDMSVKEGIVSIMQEDVLLLHTTRTPQFLGLSQGVGLWKESNLGKGMIIGVVDTGVFPQHRSFSDERMPPPPKKWRGKCEFVTASYNNKLIGARNVVRSSAKGGGRVLPPFDEVGHRTLTSSVAVGNFVKGANDGCPESAVIAAMDLAIRDGVDVISLSVGSFPKKSFLPDAVQIAAFRAVQHGIFVSCSAGNVDPFNGSVSGPAPWVLTVGASTIDRSILAVAKLGNQQEVGVRGKIVLCQGIGGASGVSRGEEVKKAGALAMIAMNEEFDGFRTIADLHVLPTTHVSYSAGLRIKAYINSASKPTATISFRGTVIGQPSSAPRVLSFSSRGPNLASPGILKPDILGSGGNILSSWPFPVDSTTNPSSSFHVNTGTSMASPHLSGIAALLKSSHPDWSPAAIKSTIMTTADTKNLRGTPILDHTSRPANLFATGSGHYTDNEIQVITQKKPKCLEVKSIAEAQLNYPSFSIALGPTSSRQTYSRTVTNVGPPSSTYKVKVVSPRGVSVKVMPEVIKFTEVKQKATYNVTFSLRGYGRKKLMVQSNLGKDF</sequence>
<dbReference type="InterPro" id="IPR041469">
    <property type="entry name" value="Subtilisin-like_FN3"/>
</dbReference>
<feature type="chain" id="PRO_5041722135" evidence="9">
    <location>
        <begin position="26"/>
        <end position="649"/>
    </location>
</feature>
<dbReference type="Gene3D" id="2.60.40.2310">
    <property type="match status" value="1"/>
</dbReference>
<evidence type="ECO:0000256" key="9">
    <source>
        <dbReference type="SAM" id="SignalP"/>
    </source>
</evidence>
<feature type="domain" description="PA" evidence="11">
    <location>
        <begin position="328"/>
        <end position="394"/>
    </location>
</feature>
<dbReference type="InterPro" id="IPR023827">
    <property type="entry name" value="Peptidase_S8_Asp-AS"/>
</dbReference>
<dbReference type="GO" id="GO:0004252">
    <property type="term" value="F:serine-type endopeptidase activity"/>
    <property type="evidence" value="ECO:0007669"/>
    <property type="project" value="InterPro"/>
</dbReference>
<evidence type="ECO:0000256" key="7">
    <source>
        <dbReference type="PIRSR" id="PIRSR615500-1"/>
    </source>
</evidence>
<keyword evidence="3" id="KW-0645">Protease</keyword>
<feature type="active site" description="Charge relay system" evidence="7">
    <location>
        <position position="214"/>
    </location>
</feature>
<evidence type="ECO:0000259" key="10">
    <source>
        <dbReference type="Pfam" id="PF00082"/>
    </source>
</evidence>
<dbReference type="Proteomes" id="UP001187192">
    <property type="component" value="Unassembled WGS sequence"/>
</dbReference>
<accession>A0AA87Z8W2</accession>